<proteinExistence type="predicted"/>
<evidence type="ECO:0000256" key="1">
    <source>
        <dbReference type="SAM" id="MobiDB-lite"/>
    </source>
</evidence>
<accession>A0ABV5G7Z0</accession>
<organism evidence="3 4">
    <name type="scientific">Citricoccus parietis</name>
    <dbReference type="NCBI Taxonomy" id="592307"/>
    <lineage>
        <taxon>Bacteria</taxon>
        <taxon>Bacillati</taxon>
        <taxon>Actinomycetota</taxon>
        <taxon>Actinomycetes</taxon>
        <taxon>Micrococcales</taxon>
        <taxon>Micrococcaceae</taxon>
        <taxon>Citricoccus</taxon>
    </lineage>
</organism>
<reference evidence="3 4" key="1">
    <citation type="submission" date="2024-09" db="EMBL/GenBank/DDBJ databases">
        <authorList>
            <person name="Sun Q."/>
            <person name="Mori K."/>
        </authorList>
    </citation>
    <scope>NUCLEOTIDE SEQUENCE [LARGE SCALE GENOMIC DNA]</scope>
    <source>
        <strain evidence="3 4">CCM 7609</strain>
    </source>
</reference>
<dbReference type="EMBL" id="JBHMFI010000001">
    <property type="protein sequence ID" value="MFB9073878.1"/>
    <property type="molecule type" value="Genomic_DNA"/>
</dbReference>
<dbReference type="Proteomes" id="UP001589575">
    <property type="component" value="Unassembled WGS sequence"/>
</dbReference>
<gene>
    <name evidence="2" type="ORF">ACFFX0_22830</name>
    <name evidence="3" type="ORF">ACFFX0_29405</name>
</gene>
<feature type="compositionally biased region" description="Polar residues" evidence="1">
    <location>
        <begin position="81"/>
        <end position="92"/>
    </location>
</feature>
<evidence type="ECO:0000313" key="4">
    <source>
        <dbReference type="Proteomes" id="UP001589575"/>
    </source>
</evidence>
<protein>
    <submittedName>
        <fullName evidence="3">Uncharacterized protein</fullName>
    </submittedName>
</protein>
<keyword evidence="4" id="KW-1185">Reference proteome</keyword>
<feature type="region of interest" description="Disordered" evidence="1">
    <location>
        <begin position="70"/>
        <end position="114"/>
    </location>
</feature>
<feature type="compositionally biased region" description="Basic and acidic residues" evidence="1">
    <location>
        <begin position="95"/>
        <end position="108"/>
    </location>
</feature>
<comment type="caution">
    <text evidence="3">The sequence shown here is derived from an EMBL/GenBank/DDBJ whole genome shotgun (WGS) entry which is preliminary data.</text>
</comment>
<name>A0ABV5G7Z0_9MICC</name>
<evidence type="ECO:0000313" key="2">
    <source>
        <dbReference type="EMBL" id="MFB9073878.1"/>
    </source>
</evidence>
<evidence type="ECO:0000313" key="3">
    <source>
        <dbReference type="EMBL" id="MFB9075076.1"/>
    </source>
</evidence>
<dbReference type="EMBL" id="JBHMFI010000010">
    <property type="protein sequence ID" value="MFB9075076.1"/>
    <property type="molecule type" value="Genomic_DNA"/>
</dbReference>
<sequence length="114" mass="11971">MVVHPIPLAGSRFCAASQERMVSKVVEKYSPSSVASRLIWLITARPDADHIDSSPEGASSCINAIGARITRSPGIPPIRSAPSNSTSRSTPNGAMDERGIDHPSRAKECASASS</sequence>